<dbReference type="Proteomes" id="UP000014559">
    <property type="component" value="Unassembled WGS sequence"/>
</dbReference>
<dbReference type="EMBL" id="ATGK01000011">
    <property type="protein sequence ID" value="EPG38009.1"/>
    <property type="molecule type" value="Genomic_DNA"/>
</dbReference>
<dbReference type="HOGENOM" id="CLU_2044629_0_0_6"/>
<dbReference type="RefSeq" id="WP_016652568.1">
    <property type="nucleotide sequence ID" value="NZ_BHGD02000122.1"/>
</dbReference>
<dbReference type="AlphaFoldDB" id="S3TE68"/>
<reference evidence="1 2" key="1">
    <citation type="submission" date="2013-06" db="EMBL/GenBank/DDBJ databases">
        <title>The Genome Sequence of Acinetobacter sp. NIPH 2036.</title>
        <authorList>
            <consortium name="The Broad Institute Genome Sequencing Platform"/>
            <consortium name="The Broad Institute Genome Sequencing Center for Infectious Disease"/>
            <person name="Cerqueira G."/>
            <person name="Feldgarden M."/>
            <person name="Courvalin P."/>
            <person name="Perichon B."/>
            <person name="Grillot-Courvalin C."/>
            <person name="Clermont D."/>
            <person name="Rocha E."/>
            <person name="Yoon E.-J."/>
            <person name="Nemec A."/>
            <person name="Young S.K."/>
            <person name="Zeng Q."/>
            <person name="Gargeya S."/>
            <person name="Fitzgerald M."/>
            <person name="Abouelleil A."/>
            <person name="Alvarado L."/>
            <person name="Berlin A.M."/>
            <person name="Chapman S.B."/>
            <person name="Dewar J."/>
            <person name="Goldberg J."/>
            <person name="Griggs A."/>
            <person name="Gujja S."/>
            <person name="Hansen M."/>
            <person name="Howarth C."/>
            <person name="Imamovic A."/>
            <person name="Larimer J."/>
            <person name="McCowan C."/>
            <person name="Murphy C."/>
            <person name="Pearson M."/>
            <person name="Priest M."/>
            <person name="Roberts A."/>
            <person name="Saif S."/>
            <person name="Shea T."/>
            <person name="Sykes S."/>
            <person name="Wortman J."/>
            <person name="Nusbaum C."/>
            <person name="Birren B."/>
        </authorList>
    </citation>
    <scope>NUCLEOTIDE SEQUENCE [LARGE SCALE GENOMIC DNA]</scope>
    <source>
        <strain evidence="1 2">NIPH 2036</strain>
    </source>
</reference>
<gene>
    <name evidence="1" type="ORF">F907_01979</name>
</gene>
<dbReference type="PATRIC" id="fig|1217696.3.peg.1940"/>
<evidence type="ECO:0000313" key="1">
    <source>
        <dbReference type="EMBL" id="EPG38009.1"/>
    </source>
</evidence>
<protein>
    <submittedName>
        <fullName evidence="1">Uncharacterized protein</fullName>
    </submittedName>
</protein>
<sequence>MIGYINEEGSSVELMPLLWCLGFGITGGQDLEYYLRGIIGKDPMEPVGGDPGWSLAPELQEDGTTIYCAWVHEMMGLEPNEGDYDEETVKYHIRQGLENVLKEQPSRKDEIEKIFVKYDL</sequence>
<evidence type="ECO:0000313" key="2">
    <source>
        <dbReference type="Proteomes" id="UP000014559"/>
    </source>
</evidence>
<name>S3TE68_9GAMM</name>
<organism evidence="1 2">
    <name type="scientific">Acinetobacter colistiniresistens</name>
    <dbReference type="NCBI Taxonomy" id="280145"/>
    <lineage>
        <taxon>Bacteria</taxon>
        <taxon>Pseudomonadati</taxon>
        <taxon>Pseudomonadota</taxon>
        <taxon>Gammaproteobacteria</taxon>
        <taxon>Moraxellales</taxon>
        <taxon>Moraxellaceae</taxon>
        <taxon>Acinetobacter</taxon>
    </lineage>
</organism>
<dbReference type="GeneID" id="45417783"/>
<accession>S3TE68</accession>
<comment type="caution">
    <text evidence="1">The sequence shown here is derived from an EMBL/GenBank/DDBJ whole genome shotgun (WGS) entry which is preliminary data.</text>
</comment>
<proteinExistence type="predicted"/>